<dbReference type="PANTHER" id="PTHR44666">
    <property type="entry name" value="WD REPEAT-CONTAINING PROTEIN 53"/>
    <property type="match status" value="1"/>
</dbReference>
<protein>
    <submittedName>
        <fullName evidence="1">WD40 repeat-like protein</fullName>
    </submittedName>
</protein>
<dbReference type="InterPro" id="IPR015943">
    <property type="entry name" value="WD40/YVTN_repeat-like_dom_sf"/>
</dbReference>
<name>S7QFS8_GLOTA</name>
<dbReference type="Proteomes" id="UP000030669">
    <property type="component" value="Unassembled WGS sequence"/>
</dbReference>
<dbReference type="SUPFAM" id="SSF50978">
    <property type="entry name" value="WD40 repeat-like"/>
    <property type="match status" value="1"/>
</dbReference>
<keyword evidence="2" id="KW-1185">Reference proteome</keyword>
<evidence type="ECO:0000313" key="1">
    <source>
        <dbReference type="EMBL" id="EPQ58287.1"/>
    </source>
</evidence>
<accession>S7QFS8</accession>
<dbReference type="Gene3D" id="2.130.10.10">
    <property type="entry name" value="YVTN repeat-like/Quinoprotein amine dehydrogenase"/>
    <property type="match status" value="1"/>
</dbReference>
<dbReference type="eggNOG" id="ENOG502QQ86">
    <property type="taxonomic scope" value="Eukaryota"/>
</dbReference>
<dbReference type="AlphaFoldDB" id="S7QFS8"/>
<dbReference type="InterPro" id="IPR001680">
    <property type="entry name" value="WD40_rpt"/>
</dbReference>
<sequence length="364" mass="39160">MEITSEQAPAAATPEPILNLAIPRPVSCVSQLSPSSLLVGSDHEGDGSLRIYDLSNGRVCKAIRGMKDEVSSVRCLKSKGFNSEVAWVASGTSIACFRLDDPKMILSLDDAQAQLQLGEDEDDLVNELALSRNGAYLAFGTDAGTVGVVDLSTQRVSRMKVRHENICGSVSFIPDRPNELISGGYDSAVLHHDFVQRSLLSRFDIAATPPSSGVSLSPPFILSISLSTNGLVAVGTADGRVWIGAGGEKTPSAGKKKRSRKWEGLKEDEGLWINVTEGPVVAVTFVDPCSLMTCTLLGTLVMYSLTRQEERLVATRQWERESKGLFKANTMSVDQNHTVVGGFDKDGKGLFHVWTTKYAALAVT</sequence>
<dbReference type="OrthoDB" id="2161379at2759"/>
<proteinExistence type="predicted"/>
<dbReference type="OMA" id="KFIPDRP"/>
<dbReference type="SMART" id="SM00320">
    <property type="entry name" value="WD40"/>
    <property type="match status" value="3"/>
</dbReference>
<gene>
    <name evidence="1" type="ORF">GLOTRDRAFT_104200</name>
</gene>
<reference evidence="1 2" key="1">
    <citation type="journal article" date="2012" name="Science">
        <title>The Paleozoic origin of enzymatic lignin decomposition reconstructed from 31 fungal genomes.</title>
        <authorList>
            <person name="Floudas D."/>
            <person name="Binder M."/>
            <person name="Riley R."/>
            <person name="Barry K."/>
            <person name="Blanchette R.A."/>
            <person name="Henrissat B."/>
            <person name="Martinez A.T."/>
            <person name="Otillar R."/>
            <person name="Spatafora J.W."/>
            <person name="Yadav J.S."/>
            <person name="Aerts A."/>
            <person name="Benoit I."/>
            <person name="Boyd A."/>
            <person name="Carlson A."/>
            <person name="Copeland A."/>
            <person name="Coutinho P.M."/>
            <person name="de Vries R.P."/>
            <person name="Ferreira P."/>
            <person name="Findley K."/>
            <person name="Foster B."/>
            <person name="Gaskell J."/>
            <person name="Glotzer D."/>
            <person name="Gorecki P."/>
            <person name="Heitman J."/>
            <person name="Hesse C."/>
            <person name="Hori C."/>
            <person name="Igarashi K."/>
            <person name="Jurgens J.A."/>
            <person name="Kallen N."/>
            <person name="Kersten P."/>
            <person name="Kohler A."/>
            <person name="Kuees U."/>
            <person name="Kumar T.K.A."/>
            <person name="Kuo A."/>
            <person name="LaButti K."/>
            <person name="Larrondo L.F."/>
            <person name="Lindquist E."/>
            <person name="Ling A."/>
            <person name="Lombard V."/>
            <person name="Lucas S."/>
            <person name="Lundell T."/>
            <person name="Martin R."/>
            <person name="McLaughlin D.J."/>
            <person name="Morgenstern I."/>
            <person name="Morin E."/>
            <person name="Murat C."/>
            <person name="Nagy L.G."/>
            <person name="Nolan M."/>
            <person name="Ohm R.A."/>
            <person name="Patyshakuliyeva A."/>
            <person name="Rokas A."/>
            <person name="Ruiz-Duenas F.J."/>
            <person name="Sabat G."/>
            <person name="Salamov A."/>
            <person name="Samejima M."/>
            <person name="Schmutz J."/>
            <person name="Slot J.C."/>
            <person name="St John F."/>
            <person name="Stenlid J."/>
            <person name="Sun H."/>
            <person name="Sun S."/>
            <person name="Syed K."/>
            <person name="Tsang A."/>
            <person name="Wiebenga A."/>
            <person name="Young D."/>
            <person name="Pisabarro A."/>
            <person name="Eastwood D.C."/>
            <person name="Martin F."/>
            <person name="Cullen D."/>
            <person name="Grigoriev I.V."/>
            <person name="Hibbett D.S."/>
        </authorList>
    </citation>
    <scope>NUCLEOTIDE SEQUENCE [LARGE SCALE GENOMIC DNA]</scope>
    <source>
        <strain evidence="1 2">ATCC 11539</strain>
    </source>
</reference>
<dbReference type="GeneID" id="19298634"/>
<dbReference type="EMBL" id="KB469298">
    <property type="protein sequence ID" value="EPQ58287.1"/>
    <property type="molecule type" value="Genomic_DNA"/>
</dbReference>
<dbReference type="RefSeq" id="XP_007863512.1">
    <property type="nucleotide sequence ID" value="XM_007865321.1"/>
</dbReference>
<dbReference type="InterPro" id="IPR042453">
    <property type="entry name" value="WDR53"/>
</dbReference>
<dbReference type="InterPro" id="IPR036322">
    <property type="entry name" value="WD40_repeat_dom_sf"/>
</dbReference>
<organism evidence="1 2">
    <name type="scientific">Gloeophyllum trabeum (strain ATCC 11539 / FP-39264 / Madison 617)</name>
    <name type="common">Brown rot fungus</name>
    <dbReference type="NCBI Taxonomy" id="670483"/>
    <lineage>
        <taxon>Eukaryota</taxon>
        <taxon>Fungi</taxon>
        <taxon>Dikarya</taxon>
        <taxon>Basidiomycota</taxon>
        <taxon>Agaricomycotina</taxon>
        <taxon>Agaricomycetes</taxon>
        <taxon>Gloeophyllales</taxon>
        <taxon>Gloeophyllaceae</taxon>
        <taxon>Gloeophyllum</taxon>
    </lineage>
</organism>
<dbReference type="PANTHER" id="PTHR44666:SF1">
    <property type="entry name" value="WD REPEAT-CONTAINING PROTEIN 53"/>
    <property type="match status" value="1"/>
</dbReference>
<dbReference type="HOGENOM" id="CLU_066072_0_0_1"/>
<dbReference type="KEGG" id="gtr:GLOTRDRAFT_104200"/>
<evidence type="ECO:0000313" key="2">
    <source>
        <dbReference type="Proteomes" id="UP000030669"/>
    </source>
</evidence>
<dbReference type="STRING" id="670483.S7QFS8"/>